<name>A0A3D9IRS0_9BACL</name>
<evidence type="ECO:0000256" key="2">
    <source>
        <dbReference type="ARBA" id="ARBA00022670"/>
    </source>
</evidence>
<dbReference type="RefSeq" id="WP_246016689.1">
    <property type="nucleotide sequence ID" value="NZ_QRDZ01000023.1"/>
</dbReference>
<evidence type="ECO:0000256" key="4">
    <source>
        <dbReference type="ARBA" id="ARBA00022807"/>
    </source>
</evidence>
<feature type="compositionally biased region" description="Gly residues" evidence="5">
    <location>
        <begin position="68"/>
        <end position="82"/>
    </location>
</feature>
<sequence length="250" mass="26260">MKKQVATLCAAALLAGIVGVAPGKSSAAASGSASSRPAAPTKKTLLSNEDTTSGTDPRAGNGDSSVGGNTGSGGGNSGGKTDNGGRNNEAGENAGSAEDTSAALIEKVIAEGMKYIGTPYLFGSNRSTTDTFDCSDFVRWIYKQHTDLLLPLDSRQQGAFVKKLGTAKTDWRSLKRGDLMFFMTYEGSTASDYRSVDKETERITHVALYLGNGKILHTYSNASGGVHVQSFAGSQWEYRFLFGGSVLTEK</sequence>
<evidence type="ECO:0000256" key="1">
    <source>
        <dbReference type="ARBA" id="ARBA00007074"/>
    </source>
</evidence>
<dbReference type="GO" id="GO:0008234">
    <property type="term" value="F:cysteine-type peptidase activity"/>
    <property type="evidence" value="ECO:0007669"/>
    <property type="project" value="UniProtKB-KW"/>
</dbReference>
<gene>
    <name evidence="8" type="ORF">DFP98_12339</name>
</gene>
<feature type="chain" id="PRO_5017576536" evidence="6">
    <location>
        <begin position="28"/>
        <end position="250"/>
    </location>
</feature>
<dbReference type="Proteomes" id="UP000256977">
    <property type="component" value="Unassembled WGS sequence"/>
</dbReference>
<dbReference type="SUPFAM" id="SSF54001">
    <property type="entry name" value="Cysteine proteinases"/>
    <property type="match status" value="1"/>
</dbReference>
<evidence type="ECO:0000313" key="8">
    <source>
        <dbReference type="EMBL" id="RED64367.1"/>
    </source>
</evidence>
<dbReference type="PANTHER" id="PTHR47053">
    <property type="entry name" value="MUREIN DD-ENDOPEPTIDASE MEPH-RELATED"/>
    <property type="match status" value="1"/>
</dbReference>
<dbReference type="GO" id="GO:0006508">
    <property type="term" value="P:proteolysis"/>
    <property type="evidence" value="ECO:0007669"/>
    <property type="project" value="UniProtKB-KW"/>
</dbReference>
<feature type="region of interest" description="Disordered" evidence="5">
    <location>
        <begin position="23"/>
        <end position="98"/>
    </location>
</feature>
<dbReference type="InterPro" id="IPR038765">
    <property type="entry name" value="Papain-like_cys_pep_sf"/>
</dbReference>
<feature type="compositionally biased region" description="Low complexity" evidence="5">
    <location>
        <begin position="23"/>
        <end position="40"/>
    </location>
</feature>
<evidence type="ECO:0000313" key="9">
    <source>
        <dbReference type="Proteomes" id="UP000256977"/>
    </source>
</evidence>
<keyword evidence="3" id="KW-0378">Hydrolase</keyword>
<dbReference type="InterPro" id="IPR000064">
    <property type="entry name" value="NLP_P60_dom"/>
</dbReference>
<feature type="domain" description="NlpC/P60" evidence="7">
    <location>
        <begin position="102"/>
        <end position="247"/>
    </location>
</feature>
<keyword evidence="4" id="KW-0788">Thiol protease</keyword>
<keyword evidence="9" id="KW-1185">Reference proteome</keyword>
<keyword evidence="2" id="KW-0645">Protease</keyword>
<dbReference type="PANTHER" id="PTHR47053:SF1">
    <property type="entry name" value="MUREIN DD-ENDOPEPTIDASE MEPH-RELATED"/>
    <property type="match status" value="1"/>
</dbReference>
<dbReference type="Gene3D" id="3.90.1720.10">
    <property type="entry name" value="endopeptidase domain like (from Nostoc punctiforme)"/>
    <property type="match status" value="1"/>
</dbReference>
<evidence type="ECO:0000256" key="3">
    <source>
        <dbReference type="ARBA" id="ARBA00022801"/>
    </source>
</evidence>
<accession>A0A3D9IRS0</accession>
<protein>
    <submittedName>
        <fullName evidence="8">NlpC/P60 family protein</fullName>
    </submittedName>
</protein>
<reference evidence="8 9" key="1">
    <citation type="submission" date="2018-07" db="EMBL/GenBank/DDBJ databases">
        <title>Genomic Encyclopedia of Type Strains, Phase III (KMG-III): the genomes of soil and plant-associated and newly described type strains.</title>
        <authorList>
            <person name="Whitman W."/>
        </authorList>
    </citation>
    <scope>NUCLEOTIDE SEQUENCE [LARGE SCALE GENOMIC DNA]</scope>
    <source>
        <strain evidence="8 9">CECT 7287</strain>
    </source>
</reference>
<dbReference type="InterPro" id="IPR051202">
    <property type="entry name" value="Peptidase_C40"/>
</dbReference>
<dbReference type="PROSITE" id="PS51935">
    <property type="entry name" value="NLPC_P60"/>
    <property type="match status" value="1"/>
</dbReference>
<proteinExistence type="inferred from homology"/>
<evidence type="ECO:0000256" key="6">
    <source>
        <dbReference type="SAM" id="SignalP"/>
    </source>
</evidence>
<feature type="compositionally biased region" description="Low complexity" evidence="5">
    <location>
        <begin position="84"/>
        <end position="98"/>
    </location>
</feature>
<organism evidence="8 9">
    <name type="scientific">Cohnella phaseoli</name>
    <dbReference type="NCBI Taxonomy" id="456490"/>
    <lineage>
        <taxon>Bacteria</taxon>
        <taxon>Bacillati</taxon>
        <taxon>Bacillota</taxon>
        <taxon>Bacilli</taxon>
        <taxon>Bacillales</taxon>
        <taxon>Paenibacillaceae</taxon>
        <taxon>Cohnella</taxon>
    </lineage>
</organism>
<dbReference type="Pfam" id="PF00877">
    <property type="entry name" value="NLPC_P60"/>
    <property type="match status" value="1"/>
</dbReference>
<feature type="compositionally biased region" description="Polar residues" evidence="5">
    <location>
        <begin position="44"/>
        <end position="55"/>
    </location>
</feature>
<comment type="caution">
    <text evidence="8">The sequence shown here is derived from an EMBL/GenBank/DDBJ whole genome shotgun (WGS) entry which is preliminary data.</text>
</comment>
<dbReference type="EMBL" id="QRDZ01000023">
    <property type="protein sequence ID" value="RED64367.1"/>
    <property type="molecule type" value="Genomic_DNA"/>
</dbReference>
<dbReference type="AlphaFoldDB" id="A0A3D9IRS0"/>
<feature type="signal peptide" evidence="6">
    <location>
        <begin position="1"/>
        <end position="27"/>
    </location>
</feature>
<comment type="similarity">
    <text evidence="1">Belongs to the peptidase C40 family.</text>
</comment>
<evidence type="ECO:0000256" key="5">
    <source>
        <dbReference type="SAM" id="MobiDB-lite"/>
    </source>
</evidence>
<keyword evidence="6" id="KW-0732">Signal</keyword>
<evidence type="ECO:0000259" key="7">
    <source>
        <dbReference type="PROSITE" id="PS51935"/>
    </source>
</evidence>